<keyword evidence="3" id="KW-1185">Reference proteome</keyword>
<name>A0ABY2D9D6_9GAMM</name>
<evidence type="ECO:0000256" key="1">
    <source>
        <dbReference type="SAM" id="Phobius"/>
    </source>
</evidence>
<proteinExistence type="predicted"/>
<comment type="caution">
    <text evidence="2">The sequence shown here is derived from an EMBL/GenBank/DDBJ whole genome shotgun (WGS) entry which is preliminary data.</text>
</comment>
<feature type="transmembrane region" description="Helical" evidence="1">
    <location>
        <begin position="166"/>
        <end position="187"/>
    </location>
</feature>
<feature type="transmembrane region" description="Helical" evidence="1">
    <location>
        <begin position="36"/>
        <end position="64"/>
    </location>
</feature>
<protein>
    <submittedName>
        <fullName evidence="2">Benzoate transporter</fullName>
    </submittedName>
</protein>
<keyword evidence="1" id="KW-1133">Transmembrane helix</keyword>
<organism evidence="2 3">
    <name type="scientific">Halomonas marinisediminis</name>
    <dbReference type="NCBI Taxonomy" id="2546095"/>
    <lineage>
        <taxon>Bacteria</taxon>
        <taxon>Pseudomonadati</taxon>
        <taxon>Pseudomonadota</taxon>
        <taxon>Gammaproteobacteria</taxon>
        <taxon>Oceanospirillales</taxon>
        <taxon>Halomonadaceae</taxon>
        <taxon>Halomonas</taxon>
    </lineage>
</organism>
<evidence type="ECO:0000313" key="2">
    <source>
        <dbReference type="EMBL" id="TDB04645.1"/>
    </source>
</evidence>
<feature type="transmembrane region" description="Helical" evidence="1">
    <location>
        <begin position="272"/>
        <end position="292"/>
    </location>
</feature>
<feature type="transmembrane region" description="Helical" evidence="1">
    <location>
        <begin position="76"/>
        <end position="109"/>
    </location>
</feature>
<dbReference type="InterPro" id="IPR031563">
    <property type="entry name" value="MOT1/MOT2"/>
</dbReference>
<accession>A0ABY2D9D6</accession>
<dbReference type="Proteomes" id="UP000294823">
    <property type="component" value="Unassembled WGS sequence"/>
</dbReference>
<feature type="transmembrane region" description="Helical" evidence="1">
    <location>
        <begin position="336"/>
        <end position="359"/>
    </location>
</feature>
<sequence length="382" mass="39049">MSSFTPWRTRRQALAALSADISGAFGDLGTLLPYVIGATALGVLSPQPVFIGLAIGYLLVALLYRAPIAVQPMKALGAMILVGGLTAGETALAGATLGLILLALAATPYLGRAARALPQSVTVGLQAGLGLMLIALAFEMMAAGWWLALPAVAALGLSWRWPRGPWALVVVIAAIWLAPADALPAAVHSTLVGEGISLSSVAGGLLAQLPLTLLNAVVVATAVSRSLFPAAAPRISERRLAASSGLLNLVLTPLGAMPMCHGAGGMAAHYRFGARSLIAPLTMAIACAAAALHGDAVIGWLAAIPTPVVGALLAFAGLELVLNRRLFDARPDCRPVIAATAVATLFSGALVGLGVGLASERLRRHLVRRRAEGMPPDRGRCP</sequence>
<keyword evidence="1" id="KW-0472">Membrane</keyword>
<feature type="transmembrane region" description="Helical" evidence="1">
    <location>
        <begin position="129"/>
        <end position="154"/>
    </location>
</feature>
<feature type="transmembrane region" description="Helical" evidence="1">
    <location>
        <begin position="240"/>
        <end position="260"/>
    </location>
</feature>
<keyword evidence="1" id="KW-0812">Transmembrane</keyword>
<dbReference type="PANTHER" id="PTHR31970:SF9">
    <property type="entry name" value="MOLYBDATE TRANSPORTER 2"/>
    <property type="match status" value="1"/>
</dbReference>
<dbReference type="EMBL" id="SLTR01000003">
    <property type="protein sequence ID" value="TDB04645.1"/>
    <property type="molecule type" value="Genomic_DNA"/>
</dbReference>
<dbReference type="Pfam" id="PF16983">
    <property type="entry name" value="MFS_MOT1"/>
    <property type="match status" value="2"/>
</dbReference>
<gene>
    <name evidence="2" type="ORF">E0702_03725</name>
</gene>
<dbReference type="PANTHER" id="PTHR31970">
    <property type="match status" value="1"/>
</dbReference>
<feature type="transmembrane region" description="Helical" evidence="1">
    <location>
        <begin position="297"/>
        <end position="316"/>
    </location>
</feature>
<feature type="transmembrane region" description="Helical" evidence="1">
    <location>
        <begin position="207"/>
        <end position="228"/>
    </location>
</feature>
<evidence type="ECO:0000313" key="3">
    <source>
        <dbReference type="Proteomes" id="UP000294823"/>
    </source>
</evidence>
<reference evidence="2 3" key="1">
    <citation type="submission" date="2019-03" db="EMBL/GenBank/DDBJ databases">
        <title>Halomonas marinisediminis sp. nov., a moderately halophilic bacterium isolated from the Bohai Gulf.</title>
        <authorList>
            <person name="Ji X."/>
        </authorList>
    </citation>
    <scope>NUCLEOTIDE SEQUENCE [LARGE SCALE GENOMIC DNA]</scope>
    <source>
        <strain evidence="2 3">204</strain>
    </source>
</reference>
<dbReference type="RefSeq" id="WP_132041633.1">
    <property type="nucleotide sequence ID" value="NZ_SLTR01000003.1"/>
</dbReference>